<gene>
    <name evidence="3" type="primary">LOC111602088</name>
</gene>
<evidence type="ECO:0000256" key="1">
    <source>
        <dbReference type="SAM" id="SignalP"/>
    </source>
</evidence>
<organism evidence="2 3">
    <name type="scientific">Drosophila hydei</name>
    <name type="common">Fruit fly</name>
    <dbReference type="NCBI Taxonomy" id="7224"/>
    <lineage>
        <taxon>Eukaryota</taxon>
        <taxon>Metazoa</taxon>
        <taxon>Ecdysozoa</taxon>
        <taxon>Arthropoda</taxon>
        <taxon>Hexapoda</taxon>
        <taxon>Insecta</taxon>
        <taxon>Pterygota</taxon>
        <taxon>Neoptera</taxon>
        <taxon>Endopterygota</taxon>
        <taxon>Diptera</taxon>
        <taxon>Brachycera</taxon>
        <taxon>Muscomorpha</taxon>
        <taxon>Ephydroidea</taxon>
        <taxon>Drosophilidae</taxon>
        <taxon>Drosophila</taxon>
    </lineage>
</organism>
<keyword evidence="1" id="KW-0732">Signal</keyword>
<keyword evidence="2" id="KW-1185">Reference proteome</keyword>
<feature type="chain" id="PRO_5027078128" evidence="1">
    <location>
        <begin position="23"/>
        <end position="46"/>
    </location>
</feature>
<dbReference type="AlphaFoldDB" id="A0A6J1M8K1"/>
<dbReference type="KEGG" id="dhe:111602088"/>
<sequence>MNCLKICGFVFALIAALASANAATQVIHSGGHTLIQTDNGQYIRKH</sequence>
<name>A0A6J1M8K1_DROHY</name>
<dbReference type="GeneID" id="111602088"/>
<evidence type="ECO:0000313" key="3">
    <source>
        <dbReference type="RefSeq" id="XP_023174790.2"/>
    </source>
</evidence>
<accession>A0A6J1M8K1</accession>
<feature type="signal peptide" evidence="1">
    <location>
        <begin position="1"/>
        <end position="22"/>
    </location>
</feature>
<dbReference type="RefSeq" id="XP_023174790.2">
    <property type="nucleotide sequence ID" value="XM_023319022.2"/>
</dbReference>
<protein>
    <submittedName>
        <fullName evidence="3">Immune-induced peptide 14</fullName>
    </submittedName>
</protein>
<proteinExistence type="predicted"/>
<reference evidence="3" key="1">
    <citation type="submission" date="2025-08" db="UniProtKB">
        <authorList>
            <consortium name="RefSeq"/>
        </authorList>
    </citation>
    <scope>IDENTIFICATION</scope>
    <source>
        <strain evidence="3">15085-1641.00</strain>
        <tissue evidence="3">Whole body</tissue>
    </source>
</reference>
<dbReference type="Proteomes" id="UP000504633">
    <property type="component" value="Unplaced"/>
</dbReference>
<evidence type="ECO:0000313" key="2">
    <source>
        <dbReference type="Proteomes" id="UP000504633"/>
    </source>
</evidence>